<sequence length="94" mass="10926">MSFYKFYQIYFTQFPYVLFHKATQVGNMGYAGVGLGLIHSQQMFWVSNSCVGIVVYNNMYNVNYFYTNCGLSILSFILYILSFNKAINLLVLLR</sequence>
<evidence type="ECO:0000256" key="1">
    <source>
        <dbReference type="SAM" id="Phobius"/>
    </source>
</evidence>
<evidence type="ECO:0000313" key="2">
    <source>
        <dbReference type="EMBL" id="QHT85811.1"/>
    </source>
</evidence>
<feature type="transmembrane region" description="Helical" evidence="1">
    <location>
        <begin position="64"/>
        <end position="84"/>
    </location>
</feature>
<name>A0A6C0HYJ3_9ZZZZ</name>
<dbReference type="EMBL" id="MN740046">
    <property type="protein sequence ID" value="QHT85811.1"/>
    <property type="molecule type" value="Genomic_DNA"/>
</dbReference>
<dbReference type="AlphaFoldDB" id="A0A6C0HYJ3"/>
<protein>
    <submittedName>
        <fullName evidence="2">Uncharacterized protein</fullName>
    </submittedName>
</protein>
<proteinExistence type="predicted"/>
<reference evidence="2" key="1">
    <citation type="journal article" date="2020" name="Nature">
        <title>Giant virus diversity and host interactions through global metagenomics.</title>
        <authorList>
            <person name="Schulz F."/>
            <person name="Roux S."/>
            <person name="Paez-Espino D."/>
            <person name="Jungbluth S."/>
            <person name="Walsh D.A."/>
            <person name="Denef V.J."/>
            <person name="McMahon K.D."/>
            <person name="Konstantinidis K.T."/>
            <person name="Eloe-Fadrosh E.A."/>
            <person name="Kyrpides N.C."/>
            <person name="Woyke T."/>
        </authorList>
    </citation>
    <scope>NUCLEOTIDE SEQUENCE</scope>
    <source>
        <strain evidence="2">GVMAG-M-3300023184-182</strain>
    </source>
</reference>
<keyword evidence="1" id="KW-0472">Membrane</keyword>
<organism evidence="2">
    <name type="scientific">viral metagenome</name>
    <dbReference type="NCBI Taxonomy" id="1070528"/>
    <lineage>
        <taxon>unclassified sequences</taxon>
        <taxon>metagenomes</taxon>
        <taxon>organismal metagenomes</taxon>
    </lineage>
</organism>
<keyword evidence="1" id="KW-1133">Transmembrane helix</keyword>
<accession>A0A6C0HYJ3</accession>
<keyword evidence="1" id="KW-0812">Transmembrane</keyword>